<dbReference type="PANTHER" id="PTHR10840">
    <property type="entry name" value="PROGRAMMED CELL DEATH PROTEIN 5"/>
    <property type="match status" value="1"/>
</dbReference>
<evidence type="ECO:0000256" key="2">
    <source>
        <dbReference type="SAM" id="MobiDB-lite"/>
    </source>
</evidence>
<feature type="region of interest" description="Disordered" evidence="2">
    <location>
        <begin position="16"/>
        <end position="46"/>
    </location>
</feature>
<sequence length="131" mass="14401">MDEAELNAIRAARMAELRQNQGSGATQGSGTAGSPGAGSNDQHENLLANALTTEAKERLSRVRMVKPHRAQAVEQYVVRLATSGQLRRRLGEEEIVEILDGLARDEQKQSGKIVFSRQQKYGDDDDDGFFD</sequence>
<dbReference type="InterPro" id="IPR036883">
    <property type="entry name" value="PDCD5-like_sf"/>
</dbReference>
<organism evidence="3 4">
    <name type="scientific">Komagataella phaffii (strain ATCC 76273 / CBS 7435 / CECT 11047 / NRRL Y-11430 / Wegner 21-1)</name>
    <name type="common">Yeast</name>
    <name type="synonym">Pichia pastoris</name>
    <dbReference type="NCBI Taxonomy" id="981350"/>
    <lineage>
        <taxon>Eukaryota</taxon>
        <taxon>Fungi</taxon>
        <taxon>Dikarya</taxon>
        <taxon>Ascomycota</taxon>
        <taxon>Saccharomycotina</taxon>
        <taxon>Pichiomycetes</taxon>
        <taxon>Pichiales</taxon>
        <taxon>Pichiaceae</taxon>
        <taxon>Komagataella</taxon>
    </lineage>
</organism>
<dbReference type="InterPro" id="IPR002836">
    <property type="entry name" value="PDCD5-like"/>
</dbReference>
<comment type="similarity">
    <text evidence="1">Belongs to the PDCD5 family.</text>
</comment>
<evidence type="ECO:0000313" key="3">
    <source>
        <dbReference type="EMBL" id="CCA40999.1"/>
    </source>
</evidence>
<dbReference type="Gene3D" id="1.10.8.140">
    <property type="entry name" value="PDCD5-like"/>
    <property type="match status" value="1"/>
</dbReference>
<dbReference type="GO" id="GO:0005634">
    <property type="term" value="C:nucleus"/>
    <property type="evidence" value="ECO:0007669"/>
    <property type="project" value="TreeGrafter"/>
</dbReference>
<dbReference type="GO" id="GO:0005829">
    <property type="term" value="C:cytosol"/>
    <property type="evidence" value="ECO:0007669"/>
    <property type="project" value="TreeGrafter"/>
</dbReference>
<reference evidence="3 4" key="1">
    <citation type="journal article" date="2011" name="J. Biotechnol.">
        <title>High-quality genome sequence of Pichia pastoris CBS7435.</title>
        <authorList>
            <person name="Kuberl A."/>
            <person name="Schneider J."/>
            <person name="Thallinger G.G."/>
            <person name="Anderl I."/>
            <person name="Wibberg D."/>
            <person name="Hajek T."/>
            <person name="Jaenicke S."/>
            <person name="Brinkrolf K."/>
            <person name="Goesmann A."/>
            <person name="Szczepanowski R."/>
            <person name="Puhler A."/>
            <person name="Schwab H."/>
            <person name="Glieder A."/>
            <person name="Pichler H."/>
        </authorList>
    </citation>
    <scope>NUCLEOTIDE SEQUENCE [LARGE SCALE GENOMIC DNA]</scope>
    <source>
        <strain evidence="4">ATCC 76273 / CBS 7435 / CECT 11047 / NRRL Y-11430 / Wegner 21-1</strain>
    </source>
</reference>
<dbReference type="Pfam" id="PF01984">
    <property type="entry name" value="dsDNA_bind"/>
    <property type="match status" value="1"/>
</dbReference>
<dbReference type="PIRSF" id="PIRSF015730">
    <property type="entry name" value="TFAR19"/>
    <property type="match status" value="1"/>
</dbReference>
<dbReference type="EMBL" id="FR839631">
    <property type="protein sequence ID" value="CCA40999.1"/>
    <property type="molecule type" value="Genomic_DNA"/>
</dbReference>
<dbReference type="HOGENOM" id="CLU_122978_0_0_1"/>
<gene>
    <name evidence="3" type="primary">SDD2</name>
    <name evidence="3" type="ordered locus">PP7435_Chr4-0846</name>
</gene>
<keyword evidence="4" id="KW-1185">Reference proteome</keyword>
<feature type="region of interest" description="Disordered" evidence="2">
    <location>
        <begin position="106"/>
        <end position="131"/>
    </location>
</feature>
<reference key="2">
    <citation type="submission" date="2011-04" db="EMBL/GenBank/DDBJ databases">
        <title>High-quality genome sequence of Pichia pastoris CBS 7435.</title>
        <authorList>
            <person name="Kueberl A."/>
            <person name="Schneider J."/>
            <person name="Thallinger G.G."/>
            <person name="Anderl I."/>
            <person name="Wibberg D."/>
            <person name="Hajek T."/>
            <person name="Jaenicke S."/>
            <person name="Brinkrolf K."/>
            <person name="Goesmann A."/>
            <person name="Szczepanowski R."/>
            <person name="Puehler A."/>
            <person name="Schwab H."/>
            <person name="Glieder A."/>
            <person name="Pichler H."/>
        </authorList>
    </citation>
    <scope>NUCLEOTIDE SEQUENCE</scope>
    <source>
        <strain>CBS 7435</strain>
    </source>
</reference>
<evidence type="ECO:0000256" key="1">
    <source>
        <dbReference type="ARBA" id="ARBA00010490"/>
    </source>
</evidence>
<name>F2R021_KOMPC</name>
<dbReference type="Proteomes" id="UP000006853">
    <property type="component" value="Chromosome 4"/>
</dbReference>
<accession>F2R021</accession>
<feature type="compositionally biased region" description="Gly residues" evidence="2">
    <location>
        <begin position="25"/>
        <end position="36"/>
    </location>
</feature>
<reference evidence="3 4" key="3">
    <citation type="journal article" date="2016" name="FEMS Yeast Res.">
        <title>Curation of the genome annotation of Pichia pastoris (Komagataella phaffii) CBS7435 from gene level to protein function.</title>
        <authorList>
            <person name="Valli M."/>
            <person name="Tatto N.E."/>
            <person name="Peymann A."/>
            <person name="Gruber C."/>
            <person name="Landes N."/>
            <person name="Ekker H."/>
            <person name="Thallinger G.G."/>
            <person name="Mattanovich D."/>
            <person name="Gasser B."/>
            <person name="Graf A.B."/>
        </authorList>
    </citation>
    <scope>GENOME REANNOTATION</scope>
    <source>
        <strain evidence="3 4">ATCC 76273 / CBS 7435 / CECT 11047 / NRRL Y-11430 / Wegner 21-1</strain>
    </source>
</reference>
<dbReference type="PANTHER" id="PTHR10840:SF0">
    <property type="entry name" value="PROGRAMMED CELL DEATH PROTEIN 5"/>
    <property type="match status" value="1"/>
</dbReference>
<proteinExistence type="inferred from homology"/>
<dbReference type="AlphaFoldDB" id="F2R021"/>
<dbReference type="SUPFAM" id="SSF46950">
    <property type="entry name" value="Double-stranded DNA-binding domain"/>
    <property type="match status" value="1"/>
</dbReference>
<dbReference type="GO" id="GO:0003677">
    <property type="term" value="F:DNA binding"/>
    <property type="evidence" value="ECO:0007669"/>
    <property type="project" value="InterPro"/>
</dbReference>
<evidence type="ECO:0000313" key="4">
    <source>
        <dbReference type="Proteomes" id="UP000006853"/>
    </source>
</evidence>
<protein>
    <submittedName>
        <fullName evidence="3">Protein with similarity to human PDCD5</fullName>
    </submittedName>
</protein>